<gene>
    <name evidence="2" type="ORF">GCM10007103_35320</name>
</gene>
<protein>
    <submittedName>
        <fullName evidence="2">Uncharacterized protein</fullName>
    </submittedName>
</protein>
<dbReference type="Proteomes" id="UP000610456">
    <property type="component" value="Unassembled WGS sequence"/>
</dbReference>
<sequence length="86" mass="9397">MSVSSELIAPAGSFFSGDEKKISVILNLWPGTVSVILGTIGLLISLFIVFEIIPKRLRFTFILSGLFGGIFGFILWMNILGPRLLP</sequence>
<dbReference type="AlphaFoldDB" id="A0A918W202"/>
<reference evidence="2" key="2">
    <citation type="submission" date="2020-09" db="EMBL/GenBank/DDBJ databases">
        <authorList>
            <person name="Sun Q."/>
            <person name="Kim S."/>
        </authorList>
    </citation>
    <scope>NUCLEOTIDE SEQUENCE</scope>
    <source>
        <strain evidence="2">KCTC 12719</strain>
    </source>
</reference>
<feature type="transmembrane region" description="Helical" evidence="1">
    <location>
        <begin position="28"/>
        <end position="50"/>
    </location>
</feature>
<evidence type="ECO:0000313" key="3">
    <source>
        <dbReference type="Proteomes" id="UP000610456"/>
    </source>
</evidence>
<evidence type="ECO:0000256" key="1">
    <source>
        <dbReference type="SAM" id="Phobius"/>
    </source>
</evidence>
<proteinExistence type="predicted"/>
<name>A0A918W202_9FLAO</name>
<reference evidence="2" key="1">
    <citation type="journal article" date="2014" name="Int. J. Syst. Evol. Microbiol.">
        <title>Complete genome sequence of Corynebacterium casei LMG S-19264T (=DSM 44701T), isolated from a smear-ripened cheese.</title>
        <authorList>
            <consortium name="US DOE Joint Genome Institute (JGI-PGF)"/>
            <person name="Walter F."/>
            <person name="Albersmeier A."/>
            <person name="Kalinowski J."/>
            <person name="Ruckert C."/>
        </authorList>
    </citation>
    <scope>NUCLEOTIDE SEQUENCE</scope>
    <source>
        <strain evidence="2">KCTC 12719</strain>
    </source>
</reference>
<feature type="transmembrane region" description="Helical" evidence="1">
    <location>
        <begin position="57"/>
        <end position="79"/>
    </location>
</feature>
<accession>A0A918W202</accession>
<evidence type="ECO:0000313" key="2">
    <source>
        <dbReference type="EMBL" id="GHA51788.1"/>
    </source>
</evidence>
<keyword evidence="3" id="KW-1185">Reference proteome</keyword>
<keyword evidence="1" id="KW-0812">Transmembrane</keyword>
<dbReference type="EMBL" id="BMXB01000030">
    <property type="protein sequence ID" value="GHA51788.1"/>
    <property type="molecule type" value="Genomic_DNA"/>
</dbReference>
<comment type="caution">
    <text evidence="2">The sequence shown here is derived from an EMBL/GenBank/DDBJ whole genome shotgun (WGS) entry which is preliminary data.</text>
</comment>
<keyword evidence="1" id="KW-0472">Membrane</keyword>
<keyword evidence="1" id="KW-1133">Transmembrane helix</keyword>
<organism evidence="2 3">
    <name type="scientific">Salinimicrobium marinum</name>
    <dbReference type="NCBI Taxonomy" id="680283"/>
    <lineage>
        <taxon>Bacteria</taxon>
        <taxon>Pseudomonadati</taxon>
        <taxon>Bacteroidota</taxon>
        <taxon>Flavobacteriia</taxon>
        <taxon>Flavobacteriales</taxon>
        <taxon>Flavobacteriaceae</taxon>
        <taxon>Salinimicrobium</taxon>
    </lineage>
</organism>